<dbReference type="GO" id="GO:0000347">
    <property type="term" value="C:THO complex"/>
    <property type="evidence" value="ECO:0007669"/>
    <property type="project" value="TreeGrafter"/>
</dbReference>
<evidence type="ECO:0000313" key="5">
    <source>
        <dbReference type="Proteomes" id="UP000053237"/>
    </source>
</evidence>
<proteinExistence type="inferred from homology"/>
<dbReference type="SUPFAM" id="SSF50978">
    <property type="entry name" value="WD40 repeat-like"/>
    <property type="match status" value="1"/>
</dbReference>
<dbReference type="STRING" id="65357.A0A024GHK6"/>
<feature type="repeat" description="WD" evidence="3">
    <location>
        <begin position="193"/>
        <end position="234"/>
    </location>
</feature>
<dbReference type="AlphaFoldDB" id="A0A024GHK6"/>
<dbReference type="PANTHER" id="PTHR44411:SF1">
    <property type="entry name" value="THO COMPLEX SUBUNIT 6 HOMOLOG"/>
    <property type="match status" value="1"/>
</dbReference>
<feature type="repeat" description="WD" evidence="3">
    <location>
        <begin position="83"/>
        <end position="116"/>
    </location>
</feature>
<protein>
    <submittedName>
        <fullName evidence="4">Uncharacterized protein</fullName>
    </submittedName>
</protein>
<dbReference type="GO" id="GO:0000346">
    <property type="term" value="C:transcription export complex"/>
    <property type="evidence" value="ECO:0007669"/>
    <property type="project" value="TreeGrafter"/>
</dbReference>
<dbReference type="InterPro" id="IPR036322">
    <property type="entry name" value="WD40_repeat_dom_sf"/>
</dbReference>
<dbReference type="InterPro" id="IPR015943">
    <property type="entry name" value="WD40/YVTN_repeat-like_dom_sf"/>
</dbReference>
<dbReference type="OrthoDB" id="273067at2759"/>
<keyword evidence="5" id="KW-1185">Reference proteome</keyword>
<dbReference type="PROSITE" id="PS50082">
    <property type="entry name" value="WD_REPEATS_2"/>
    <property type="match status" value="2"/>
</dbReference>
<dbReference type="Proteomes" id="UP000053237">
    <property type="component" value="Unassembled WGS sequence"/>
</dbReference>
<dbReference type="SMART" id="SM00320">
    <property type="entry name" value="WD40"/>
    <property type="match status" value="5"/>
</dbReference>
<reference evidence="4 5" key="1">
    <citation type="submission" date="2012-05" db="EMBL/GenBank/DDBJ databases">
        <title>Recombination and specialization in a pathogen metapopulation.</title>
        <authorList>
            <person name="Gardiner A."/>
            <person name="Kemen E."/>
            <person name="Schultz-Larsen T."/>
            <person name="MacLean D."/>
            <person name="Van Oosterhout C."/>
            <person name="Jones J.D.G."/>
        </authorList>
    </citation>
    <scope>NUCLEOTIDE SEQUENCE [LARGE SCALE GENOMIC DNA]</scope>
    <source>
        <strain evidence="4 5">Ac Nc2</strain>
    </source>
</reference>
<dbReference type="EMBL" id="CAIX01000113">
    <property type="protein sequence ID" value="CCI45971.1"/>
    <property type="molecule type" value="Genomic_DNA"/>
</dbReference>
<dbReference type="Gene3D" id="2.130.10.10">
    <property type="entry name" value="YVTN repeat-like/Quinoprotein amine dehydrogenase"/>
    <property type="match status" value="2"/>
</dbReference>
<dbReference type="PROSITE" id="PS50294">
    <property type="entry name" value="WD_REPEATS_REGION"/>
    <property type="match status" value="1"/>
</dbReference>
<gene>
    <name evidence="4" type="ORF">BN9_068810</name>
</gene>
<name>A0A024GHK6_9STRA</name>
<dbReference type="InterPro" id="IPR042626">
    <property type="entry name" value="THOC6"/>
</dbReference>
<dbReference type="InParanoid" id="A0A024GHK6"/>
<dbReference type="PANTHER" id="PTHR44411">
    <property type="entry name" value="THO COMPLEX SUBUNIT 6 HOMOLOG"/>
    <property type="match status" value="1"/>
</dbReference>
<comment type="similarity">
    <text evidence="1">Belongs to the WD repeat THOC6 family.</text>
</comment>
<evidence type="ECO:0000313" key="4">
    <source>
        <dbReference type="EMBL" id="CCI45971.1"/>
    </source>
</evidence>
<sequence>MTPWSYHEESYRESLRQRRREEIGIVYDAIFIPVHASKLLSPDARVLIAATSTGYLHVYILKLSECWEERPSEVHHLDPVLSLHAHQSRIYTVSFISDCENPLVISGSDHEICVWKWRDMIKLVGTPQTDSDTLLPTTWHIPRTTTERGGVLPYYEINAMEWSTLAPDSLWVAGGDTIAYEWDITAEKPVRSYQGHEAYLHDISYAHNAEQLITASEDGTVGIWDRRSEKPVRILSPNYEKGFVRTLAIDPSSRWLACGGGVGDCGFWTLWHLPSFLSVHHEPVDQHVHAISFLEDTLLSVGNDACLRRWNVPSSSMISSSISPNRFCHQFCTVDPVTKMIATGGDCNMIDIHLIPGVISFSLCADSFRAKRRIN</sequence>
<comment type="caution">
    <text evidence="4">The sequence shown here is derived from an EMBL/GenBank/DDBJ whole genome shotgun (WGS) entry which is preliminary data.</text>
</comment>
<evidence type="ECO:0000256" key="2">
    <source>
        <dbReference type="ARBA" id="ARBA00022574"/>
    </source>
</evidence>
<dbReference type="InterPro" id="IPR001680">
    <property type="entry name" value="WD40_rpt"/>
</dbReference>
<dbReference type="GO" id="GO:0006406">
    <property type="term" value="P:mRNA export from nucleus"/>
    <property type="evidence" value="ECO:0007669"/>
    <property type="project" value="TreeGrafter"/>
</dbReference>
<organism evidence="4 5">
    <name type="scientific">Albugo candida</name>
    <dbReference type="NCBI Taxonomy" id="65357"/>
    <lineage>
        <taxon>Eukaryota</taxon>
        <taxon>Sar</taxon>
        <taxon>Stramenopiles</taxon>
        <taxon>Oomycota</taxon>
        <taxon>Peronosporomycetes</taxon>
        <taxon>Albuginales</taxon>
        <taxon>Albuginaceae</taxon>
        <taxon>Albugo</taxon>
    </lineage>
</organism>
<accession>A0A024GHK6</accession>
<dbReference type="Pfam" id="PF00400">
    <property type="entry name" value="WD40"/>
    <property type="match status" value="3"/>
</dbReference>
<evidence type="ECO:0000256" key="3">
    <source>
        <dbReference type="PROSITE-ProRule" id="PRU00221"/>
    </source>
</evidence>
<keyword evidence="2 3" id="KW-0853">WD repeat</keyword>
<evidence type="ECO:0000256" key="1">
    <source>
        <dbReference type="ARBA" id="ARBA00009728"/>
    </source>
</evidence>